<comment type="caution">
    <text evidence="2">The sequence shown here is derived from an EMBL/GenBank/DDBJ whole genome shotgun (WGS) entry which is preliminary data.</text>
</comment>
<organism evidence="2 3">
    <name type="scientific">Odoribacter splanchnicus</name>
    <dbReference type="NCBI Taxonomy" id="28118"/>
    <lineage>
        <taxon>Bacteria</taxon>
        <taxon>Pseudomonadati</taxon>
        <taxon>Bacteroidota</taxon>
        <taxon>Bacteroidia</taxon>
        <taxon>Bacteroidales</taxon>
        <taxon>Odoribacteraceae</taxon>
        <taxon>Odoribacter</taxon>
    </lineage>
</organism>
<dbReference type="EMBL" id="QSCO01000005">
    <property type="protein sequence ID" value="RGY08326.1"/>
    <property type="molecule type" value="Genomic_DNA"/>
</dbReference>
<keyword evidence="2" id="KW-0808">Transferase</keyword>
<gene>
    <name evidence="2" type="ORF">DXA53_04605</name>
</gene>
<dbReference type="AlphaFoldDB" id="A0A413IEI3"/>
<reference evidence="2 3" key="1">
    <citation type="submission" date="2018-08" db="EMBL/GenBank/DDBJ databases">
        <title>A genome reference for cultivated species of the human gut microbiota.</title>
        <authorList>
            <person name="Zou Y."/>
            <person name="Xue W."/>
            <person name="Luo G."/>
        </authorList>
    </citation>
    <scope>NUCLEOTIDE SEQUENCE [LARGE SCALE GENOMIC DNA]</scope>
    <source>
        <strain evidence="2 3">OF03-11</strain>
    </source>
</reference>
<dbReference type="PANTHER" id="PTHR43179">
    <property type="entry name" value="RHAMNOSYLTRANSFERASE WBBL"/>
    <property type="match status" value="1"/>
</dbReference>
<proteinExistence type="predicted"/>
<dbReference type="Proteomes" id="UP000284434">
    <property type="component" value="Unassembled WGS sequence"/>
</dbReference>
<evidence type="ECO:0000313" key="3">
    <source>
        <dbReference type="Proteomes" id="UP000284434"/>
    </source>
</evidence>
<name>A0A413IEI3_9BACT</name>
<dbReference type="GO" id="GO:0016740">
    <property type="term" value="F:transferase activity"/>
    <property type="evidence" value="ECO:0007669"/>
    <property type="project" value="UniProtKB-KW"/>
</dbReference>
<accession>A0A413IEI3</accession>
<dbReference type="CDD" id="cd04186">
    <property type="entry name" value="GT_2_like_c"/>
    <property type="match status" value="1"/>
</dbReference>
<dbReference type="Gene3D" id="3.90.550.10">
    <property type="entry name" value="Spore Coat Polysaccharide Biosynthesis Protein SpsA, Chain A"/>
    <property type="match status" value="1"/>
</dbReference>
<dbReference type="InterPro" id="IPR001173">
    <property type="entry name" value="Glyco_trans_2-like"/>
</dbReference>
<protein>
    <submittedName>
        <fullName evidence="2">Glycosyltransferase family 2 protein</fullName>
    </submittedName>
</protein>
<feature type="domain" description="Glycosyltransferase 2-like" evidence="1">
    <location>
        <begin position="4"/>
        <end position="133"/>
    </location>
</feature>
<sequence>MDVSVIIVHYKTLSLTIDCIHSLIEKSKNISYEVIVVDNASNDGSAEELQKKFPHIRVIINSENLGFGRANNIGIKAAQGDFLFLLNSDTVILDNILSRFLEIYYSFQREKIGVLGTLMLDRNGIDNYSNSYGQFPNIWRFFRDLICGFCGFCGRRFTNVRSLLTSNKNVEVDFVVGADMFIPKKVIDEIGMFDPCFFMYWEEVDLQRRMQKAGYKRYIIPYGKIIHLEGSTTSQSPTLARAKMYDSSLCYYFEKHNTWMETFILKLYFKCHCLKYFIYYSKSEVKDYWKTVFK</sequence>
<evidence type="ECO:0000259" key="1">
    <source>
        <dbReference type="Pfam" id="PF00535"/>
    </source>
</evidence>
<dbReference type="PANTHER" id="PTHR43179:SF7">
    <property type="entry name" value="RHAMNOSYLTRANSFERASE WBBL"/>
    <property type="match status" value="1"/>
</dbReference>
<dbReference type="InterPro" id="IPR029044">
    <property type="entry name" value="Nucleotide-diphossugar_trans"/>
</dbReference>
<evidence type="ECO:0000313" key="2">
    <source>
        <dbReference type="EMBL" id="RGY08326.1"/>
    </source>
</evidence>
<dbReference type="SUPFAM" id="SSF53448">
    <property type="entry name" value="Nucleotide-diphospho-sugar transferases"/>
    <property type="match status" value="1"/>
</dbReference>
<dbReference type="RefSeq" id="WP_118103216.1">
    <property type="nucleotide sequence ID" value="NZ_JADMYR010000037.1"/>
</dbReference>
<dbReference type="Pfam" id="PF00535">
    <property type="entry name" value="Glycos_transf_2"/>
    <property type="match status" value="1"/>
</dbReference>